<dbReference type="Pfam" id="PF01203">
    <property type="entry name" value="T2SSN"/>
    <property type="match status" value="1"/>
</dbReference>
<evidence type="ECO:0000256" key="2">
    <source>
        <dbReference type="ARBA" id="ARBA00007208"/>
    </source>
</evidence>
<organism evidence="12 13">
    <name type="scientific">Vibrio diazotrophicus</name>
    <dbReference type="NCBI Taxonomy" id="685"/>
    <lineage>
        <taxon>Bacteria</taxon>
        <taxon>Pseudomonadati</taxon>
        <taxon>Pseudomonadota</taxon>
        <taxon>Gammaproteobacteria</taxon>
        <taxon>Vibrionales</taxon>
        <taxon>Vibrionaceae</taxon>
        <taxon>Vibrio</taxon>
    </lineage>
</organism>
<dbReference type="Proteomes" id="UP000236449">
    <property type="component" value="Unassembled WGS sequence"/>
</dbReference>
<keyword evidence="11" id="KW-1133">Transmembrane helix</keyword>
<dbReference type="InterPro" id="IPR022792">
    <property type="entry name" value="T2SS_protein-GspN"/>
</dbReference>
<comment type="subcellular location">
    <subcellularLocation>
        <location evidence="1">Cell inner membrane</location>
    </subcellularLocation>
</comment>
<comment type="similarity">
    <text evidence="2">Belongs to the GSP N family.</text>
</comment>
<dbReference type="EMBL" id="POSK01000007">
    <property type="protein sequence ID" value="PNI04694.1"/>
    <property type="molecule type" value="Genomic_DNA"/>
</dbReference>
<dbReference type="GO" id="GO:0005886">
    <property type="term" value="C:plasma membrane"/>
    <property type="evidence" value="ECO:0007669"/>
    <property type="project" value="UniProtKB-SubCell"/>
</dbReference>
<evidence type="ECO:0000256" key="9">
    <source>
        <dbReference type="ARBA" id="ARBA00023136"/>
    </source>
</evidence>
<evidence type="ECO:0000313" key="13">
    <source>
        <dbReference type="Proteomes" id="UP000236449"/>
    </source>
</evidence>
<dbReference type="GO" id="GO:0015627">
    <property type="term" value="C:type II protein secretion system complex"/>
    <property type="evidence" value="ECO:0007669"/>
    <property type="project" value="InterPro"/>
</dbReference>
<sequence length="252" mass="27659">MKKVVGYGMVFVAVFVTSAFVHLPAQFVFKHLPLPSQMQVTGVQGSIWQGRAEQVRWQNRNFGEVSWQFKPSALLEAKAEAEVRFGRGSELSLRGKGTIGYGLAGLYAENTLVSIPADVALQQMPMAVPIVAQGQLELSIKEYLYQAPFCSTAQGAIAWSSANVESPLGSLELAQVIADLECSGNTLKLKGSQESAQVNSEFSAQLNPDRTYQSDGWFKVGAEFPQQLAQQLKWLPKPDAQGRYAFKRQGRL</sequence>
<proteinExistence type="inferred from homology"/>
<dbReference type="GO" id="GO:0015628">
    <property type="term" value="P:protein secretion by the type II secretion system"/>
    <property type="evidence" value="ECO:0007669"/>
    <property type="project" value="InterPro"/>
</dbReference>
<evidence type="ECO:0000313" key="12">
    <source>
        <dbReference type="EMBL" id="PNI04694.1"/>
    </source>
</evidence>
<evidence type="ECO:0000256" key="10">
    <source>
        <dbReference type="ARBA" id="ARBA00030772"/>
    </source>
</evidence>
<dbReference type="GeneID" id="94023305"/>
<accession>A0A2J8I2I8</accession>
<keyword evidence="4" id="KW-0813">Transport</keyword>
<comment type="caution">
    <text evidence="12">The sequence shown here is derived from an EMBL/GenBank/DDBJ whole genome shotgun (WGS) entry which is preliminary data.</text>
</comment>
<keyword evidence="6" id="KW-0997">Cell inner membrane</keyword>
<evidence type="ECO:0000256" key="4">
    <source>
        <dbReference type="ARBA" id="ARBA00022448"/>
    </source>
</evidence>
<evidence type="ECO:0000256" key="8">
    <source>
        <dbReference type="ARBA" id="ARBA00022927"/>
    </source>
</evidence>
<keyword evidence="8" id="KW-0653">Protein transport</keyword>
<keyword evidence="7 11" id="KW-0812">Transmembrane</keyword>
<protein>
    <recommendedName>
        <fullName evidence="3">Type II secretion system protein N</fullName>
    </recommendedName>
    <alternativeName>
        <fullName evidence="10">General secretion pathway protein N</fullName>
    </alternativeName>
</protein>
<dbReference type="RefSeq" id="WP_042484845.1">
    <property type="nucleotide sequence ID" value="NZ_CBCRWT010000022.1"/>
</dbReference>
<evidence type="ECO:0000256" key="7">
    <source>
        <dbReference type="ARBA" id="ARBA00022692"/>
    </source>
</evidence>
<evidence type="ECO:0000256" key="3">
    <source>
        <dbReference type="ARBA" id="ARBA00021563"/>
    </source>
</evidence>
<evidence type="ECO:0000256" key="1">
    <source>
        <dbReference type="ARBA" id="ARBA00004533"/>
    </source>
</evidence>
<dbReference type="AlphaFoldDB" id="A0A2J8I2I8"/>
<evidence type="ECO:0000256" key="11">
    <source>
        <dbReference type="SAM" id="Phobius"/>
    </source>
</evidence>
<gene>
    <name evidence="12" type="ORF">C1N32_12475</name>
</gene>
<dbReference type="OrthoDB" id="6118198at2"/>
<reference evidence="12 13" key="1">
    <citation type="submission" date="2018-01" db="EMBL/GenBank/DDBJ databases">
        <title>Draft genome sequences of six Vibrio diazotrophicus strains isolated from deep-sea sediments of the Baltic Sea.</title>
        <authorList>
            <person name="Castillo D."/>
            <person name="Vandieken V."/>
            <person name="Chiang O."/>
            <person name="Middelboe M."/>
        </authorList>
    </citation>
    <scope>NUCLEOTIDE SEQUENCE [LARGE SCALE GENOMIC DNA]</scope>
    <source>
        <strain evidence="12 13">60.27F</strain>
    </source>
</reference>
<evidence type="ECO:0000256" key="5">
    <source>
        <dbReference type="ARBA" id="ARBA00022475"/>
    </source>
</evidence>
<keyword evidence="9 11" id="KW-0472">Membrane</keyword>
<keyword evidence="5" id="KW-1003">Cell membrane</keyword>
<name>A0A2J8I2I8_VIBDI</name>
<feature type="transmembrane region" description="Helical" evidence="11">
    <location>
        <begin position="6"/>
        <end position="29"/>
    </location>
</feature>
<evidence type="ECO:0000256" key="6">
    <source>
        <dbReference type="ARBA" id="ARBA00022519"/>
    </source>
</evidence>